<dbReference type="EC" id="2.7.4.8" evidence="3 11"/>
<feature type="domain" description="Guanylate kinase-like" evidence="12">
    <location>
        <begin position="6"/>
        <end position="184"/>
    </location>
</feature>
<dbReference type="GO" id="GO:0005524">
    <property type="term" value="F:ATP binding"/>
    <property type="evidence" value="ECO:0007669"/>
    <property type="project" value="UniProtKB-UniRule"/>
</dbReference>
<comment type="caution">
    <text evidence="13">The sequence shown here is derived from an EMBL/GenBank/DDBJ whole genome shotgun (WGS) entry which is preliminary data.</text>
</comment>
<dbReference type="AlphaFoldDB" id="A0A6N7VJB2"/>
<dbReference type="OrthoDB" id="9808150at2"/>
<dbReference type="RefSeq" id="WP_154487330.1">
    <property type="nucleotide sequence ID" value="NZ_JAYLVM010000111.1"/>
</dbReference>
<dbReference type="PROSITE" id="PS00856">
    <property type="entry name" value="GUANYLATE_KINASE_1"/>
    <property type="match status" value="1"/>
</dbReference>
<sequence length="215" mass="24084">MNKPQGILLVLSGPSGAGKGTICARLREKRDQMAYSVSCTTRQPRNGEVDGVNYFFKTRDEFEEMIRNGGLLEHASVYGNYYGTPRQYVLDKLAEGLDVILEIDPQGALQVKKSYPDGVFVFIVPPSLDELSKRIYKRGTDAVDVIKRRLSAATSELAYASKYDYIVVNDEVEKATDKVSKIIDVEHLRVGRTYYIVDEICHNGTCDCAENAQEK</sequence>
<dbReference type="CDD" id="cd00071">
    <property type="entry name" value="GMPK"/>
    <property type="match status" value="1"/>
</dbReference>
<dbReference type="SMART" id="SM00072">
    <property type="entry name" value="GuKc"/>
    <property type="match status" value="1"/>
</dbReference>
<evidence type="ECO:0000313" key="13">
    <source>
        <dbReference type="EMBL" id="MSS81140.1"/>
    </source>
</evidence>
<dbReference type="Pfam" id="PF00625">
    <property type="entry name" value="Guanylate_kin"/>
    <property type="match status" value="1"/>
</dbReference>
<proteinExistence type="inferred from homology"/>
<keyword evidence="11" id="KW-0963">Cytoplasm</keyword>
<dbReference type="Gene3D" id="3.30.63.10">
    <property type="entry name" value="Guanylate Kinase phosphate binding domain"/>
    <property type="match status" value="1"/>
</dbReference>
<evidence type="ECO:0000313" key="14">
    <source>
        <dbReference type="Proteomes" id="UP000441455"/>
    </source>
</evidence>
<dbReference type="HAMAP" id="MF_00328">
    <property type="entry name" value="Guanylate_kinase"/>
    <property type="match status" value="1"/>
</dbReference>
<gene>
    <name evidence="11" type="primary">gmk</name>
    <name evidence="13" type="ORF">FX155_00675</name>
</gene>
<evidence type="ECO:0000259" key="12">
    <source>
        <dbReference type="PROSITE" id="PS50052"/>
    </source>
</evidence>
<comment type="function">
    <text evidence="1 11">Essential for recycling GMP and indirectly, cGMP.</text>
</comment>
<keyword evidence="5 11" id="KW-0808">Transferase</keyword>
<evidence type="ECO:0000256" key="5">
    <source>
        <dbReference type="ARBA" id="ARBA00022679"/>
    </source>
</evidence>
<dbReference type="GO" id="GO:0004385">
    <property type="term" value="F:GMP kinase activity"/>
    <property type="evidence" value="ECO:0007669"/>
    <property type="project" value="UniProtKB-UniRule"/>
</dbReference>
<dbReference type="InterPro" id="IPR027417">
    <property type="entry name" value="P-loop_NTPase"/>
</dbReference>
<comment type="similarity">
    <text evidence="2 11">Belongs to the guanylate kinase family.</text>
</comment>
<dbReference type="PANTHER" id="PTHR23117:SF13">
    <property type="entry name" value="GUANYLATE KINASE"/>
    <property type="match status" value="1"/>
</dbReference>
<evidence type="ECO:0000256" key="8">
    <source>
        <dbReference type="ARBA" id="ARBA00022840"/>
    </source>
</evidence>
<dbReference type="Proteomes" id="UP000441455">
    <property type="component" value="Unassembled WGS sequence"/>
</dbReference>
<dbReference type="InterPro" id="IPR017665">
    <property type="entry name" value="Guanylate_kinase"/>
</dbReference>
<dbReference type="NCBIfam" id="TIGR03263">
    <property type="entry name" value="guanyl_kin"/>
    <property type="match status" value="1"/>
</dbReference>
<comment type="subcellular location">
    <subcellularLocation>
        <location evidence="11">Cytoplasm</location>
    </subcellularLocation>
</comment>
<dbReference type="FunFam" id="3.30.63.10:FF:000002">
    <property type="entry name" value="Guanylate kinase 1"/>
    <property type="match status" value="1"/>
</dbReference>
<feature type="binding site" evidence="11">
    <location>
        <begin position="13"/>
        <end position="20"/>
    </location>
    <ligand>
        <name>ATP</name>
        <dbReference type="ChEBI" id="CHEBI:30616"/>
    </ligand>
</feature>
<keyword evidence="7 11" id="KW-0418">Kinase</keyword>
<dbReference type="EMBL" id="VULN01000001">
    <property type="protein sequence ID" value="MSS81140.1"/>
    <property type="molecule type" value="Genomic_DNA"/>
</dbReference>
<dbReference type="Gene3D" id="3.40.50.300">
    <property type="entry name" value="P-loop containing nucleotide triphosphate hydrolases"/>
    <property type="match status" value="1"/>
</dbReference>
<dbReference type="PANTHER" id="PTHR23117">
    <property type="entry name" value="GUANYLATE KINASE-RELATED"/>
    <property type="match status" value="1"/>
</dbReference>
<evidence type="ECO:0000256" key="11">
    <source>
        <dbReference type="HAMAP-Rule" id="MF_00328"/>
    </source>
</evidence>
<keyword evidence="6 11" id="KW-0547">Nucleotide-binding</keyword>
<evidence type="ECO:0000256" key="1">
    <source>
        <dbReference type="ARBA" id="ARBA00003531"/>
    </source>
</evidence>
<dbReference type="InterPro" id="IPR020590">
    <property type="entry name" value="Guanylate_kinase_CS"/>
</dbReference>
<comment type="catalytic activity">
    <reaction evidence="10 11">
        <text>GMP + ATP = GDP + ADP</text>
        <dbReference type="Rhea" id="RHEA:20780"/>
        <dbReference type="ChEBI" id="CHEBI:30616"/>
        <dbReference type="ChEBI" id="CHEBI:58115"/>
        <dbReference type="ChEBI" id="CHEBI:58189"/>
        <dbReference type="ChEBI" id="CHEBI:456216"/>
        <dbReference type="EC" id="2.7.4.8"/>
    </reaction>
</comment>
<dbReference type="InterPro" id="IPR008144">
    <property type="entry name" value="Guanylate_kin-like_dom"/>
</dbReference>
<dbReference type="GO" id="GO:0005829">
    <property type="term" value="C:cytosol"/>
    <property type="evidence" value="ECO:0007669"/>
    <property type="project" value="TreeGrafter"/>
</dbReference>
<evidence type="ECO:0000256" key="10">
    <source>
        <dbReference type="ARBA" id="ARBA00048594"/>
    </source>
</evidence>
<name>A0A6N7VJB2_ACIFE</name>
<evidence type="ECO:0000256" key="2">
    <source>
        <dbReference type="ARBA" id="ARBA00005790"/>
    </source>
</evidence>
<accession>A0A6N7VJB2</accession>
<dbReference type="SUPFAM" id="SSF52540">
    <property type="entry name" value="P-loop containing nucleoside triphosphate hydrolases"/>
    <property type="match status" value="1"/>
</dbReference>
<evidence type="ECO:0000256" key="6">
    <source>
        <dbReference type="ARBA" id="ARBA00022741"/>
    </source>
</evidence>
<reference evidence="13 14" key="1">
    <citation type="submission" date="2019-08" db="EMBL/GenBank/DDBJ databases">
        <title>In-depth cultivation of the pig gut microbiome towards novel bacterial diversity and tailored functional studies.</title>
        <authorList>
            <person name="Wylensek D."/>
            <person name="Hitch T.C.A."/>
            <person name="Clavel T."/>
        </authorList>
    </citation>
    <scope>NUCLEOTIDE SEQUENCE [LARGE SCALE GENOMIC DNA]</scope>
    <source>
        <strain evidence="13 14">WCA-389-WT-5B</strain>
    </source>
</reference>
<keyword evidence="8 11" id="KW-0067">ATP-binding</keyword>
<organism evidence="13 14">
    <name type="scientific">Acidaminococcus fermentans</name>
    <dbReference type="NCBI Taxonomy" id="905"/>
    <lineage>
        <taxon>Bacteria</taxon>
        <taxon>Bacillati</taxon>
        <taxon>Bacillota</taxon>
        <taxon>Negativicutes</taxon>
        <taxon>Acidaminococcales</taxon>
        <taxon>Acidaminococcaceae</taxon>
        <taxon>Acidaminococcus</taxon>
    </lineage>
</organism>
<evidence type="ECO:0000256" key="9">
    <source>
        <dbReference type="ARBA" id="ARBA00030128"/>
    </source>
</evidence>
<evidence type="ECO:0000256" key="3">
    <source>
        <dbReference type="ARBA" id="ARBA00012961"/>
    </source>
</evidence>
<evidence type="ECO:0000256" key="7">
    <source>
        <dbReference type="ARBA" id="ARBA00022777"/>
    </source>
</evidence>
<dbReference type="PROSITE" id="PS50052">
    <property type="entry name" value="GUANYLATE_KINASE_2"/>
    <property type="match status" value="1"/>
</dbReference>
<protein>
    <recommendedName>
        <fullName evidence="4 11">Guanylate kinase</fullName>
        <ecNumber evidence="3 11">2.7.4.8</ecNumber>
    </recommendedName>
    <alternativeName>
        <fullName evidence="9 11">GMP kinase</fullName>
    </alternativeName>
</protein>
<dbReference type="InterPro" id="IPR008145">
    <property type="entry name" value="GK/Ca_channel_bsu"/>
</dbReference>
<evidence type="ECO:0000256" key="4">
    <source>
        <dbReference type="ARBA" id="ARBA00016296"/>
    </source>
</evidence>